<evidence type="ECO:0000256" key="1">
    <source>
        <dbReference type="SAM" id="MobiDB-lite"/>
    </source>
</evidence>
<protein>
    <submittedName>
        <fullName evidence="2">(raccoon dog) hypothetical protein</fullName>
    </submittedName>
</protein>
<feature type="compositionally biased region" description="Basic and acidic residues" evidence="1">
    <location>
        <begin position="1"/>
        <end position="18"/>
    </location>
</feature>
<dbReference type="Proteomes" id="UP000645828">
    <property type="component" value="Unassembled WGS sequence"/>
</dbReference>
<accession>A0A811Z491</accession>
<evidence type="ECO:0000313" key="2">
    <source>
        <dbReference type="EMBL" id="CAD7684943.1"/>
    </source>
</evidence>
<keyword evidence="3" id="KW-1185">Reference proteome</keyword>
<dbReference type="EMBL" id="CAJHUB010000760">
    <property type="protein sequence ID" value="CAD7684943.1"/>
    <property type="molecule type" value="Genomic_DNA"/>
</dbReference>
<sequence length="57" mass="6449">MNEKNERVPHRGSHKCESPKGQPVLILPWGNGEKAGRRRPDACGEQGRQSFRLGWLP</sequence>
<feature type="region of interest" description="Disordered" evidence="1">
    <location>
        <begin position="1"/>
        <end position="57"/>
    </location>
</feature>
<dbReference type="AlphaFoldDB" id="A0A811Z491"/>
<reference evidence="2" key="1">
    <citation type="submission" date="2020-12" db="EMBL/GenBank/DDBJ databases">
        <authorList>
            <consortium name="Molecular Ecology Group"/>
        </authorList>
    </citation>
    <scope>NUCLEOTIDE SEQUENCE</scope>
    <source>
        <strain evidence="2">TBG_1078</strain>
    </source>
</reference>
<evidence type="ECO:0000313" key="3">
    <source>
        <dbReference type="Proteomes" id="UP000645828"/>
    </source>
</evidence>
<name>A0A811Z491_NYCPR</name>
<organism evidence="2 3">
    <name type="scientific">Nyctereutes procyonoides</name>
    <name type="common">Raccoon dog</name>
    <name type="synonym">Canis procyonoides</name>
    <dbReference type="NCBI Taxonomy" id="34880"/>
    <lineage>
        <taxon>Eukaryota</taxon>
        <taxon>Metazoa</taxon>
        <taxon>Chordata</taxon>
        <taxon>Craniata</taxon>
        <taxon>Vertebrata</taxon>
        <taxon>Euteleostomi</taxon>
        <taxon>Mammalia</taxon>
        <taxon>Eutheria</taxon>
        <taxon>Laurasiatheria</taxon>
        <taxon>Carnivora</taxon>
        <taxon>Caniformia</taxon>
        <taxon>Canidae</taxon>
        <taxon>Nyctereutes</taxon>
    </lineage>
</organism>
<comment type="caution">
    <text evidence="2">The sequence shown here is derived from an EMBL/GenBank/DDBJ whole genome shotgun (WGS) entry which is preliminary data.</text>
</comment>
<proteinExistence type="predicted"/>
<gene>
    <name evidence="2" type="ORF">NYPRO_LOCUS17736</name>
</gene>